<reference evidence="3" key="1">
    <citation type="submission" date="2020-06" db="EMBL/GenBank/DDBJ databases">
        <authorList>
            <consortium name="Plant Systems Biology data submission"/>
        </authorList>
    </citation>
    <scope>NUCLEOTIDE SEQUENCE</scope>
    <source>
        <strain evidence="3">D6</strain>
    </source>
</reference>
<feature type="transmembrane region" description="Helical" evidence="2">
    <location>
        <begin position="12"/>
        <end position="30"/>
    </location>
</feature>
<feature type="transmembrane region" description="Helical" evidence="2">
    <location>
        <begin position="192"/>
        <end position="212"/>
    </location>
</feature>
<dbReference type="PANTHER" id="PTHR37013:SF4">
    <property type="entry name" value="INTEGRAL MEMBRANE PROTEIN"/>
    <property type="match status" value="1"/>
</dbReference>
<feature type="transmembrane region" description="Helical" evidence="2">
    <location>
        <begin position="121"/>
        <end position="141"/>
    </location>
</feature>
<dbReference type="EMBL" id="CAICTM010000870">
    <property type="protein sequence ID" value="CAB9517659.1"/>
    <property type="molecule type" value="Genomic_DNA"/>
</dbReference>
<protein>
    <submittedName>
        <fullName evidence="3">Uncharacterized protein</fullName>
    </submittedName>
</protein>
<dbReference type="AlphaFoldDB" id="A0A9N8ECA8"/>
<name>A0A9N8ECA8_9STRA</name>
<sequence>MPLTTDLSPTTLGLLFASTIASTFLAGSTIQWCLDKGLLEKKLLEKTNQYNVLVTIAASSSMIHTLLCFFNNLMAPNLEFGVAVVVVVNWMVMTQSSILLVSQRLSLTFRNPKQAWKRLLWINYILIPCCIAIGTTWAVAWNVSESPVLDRIVGIVEPVQIALLGVIEFCLSGAFIVQMWKYRWTAVERHGMIMLVLVGCCDLVSVLLNLFMGDLESTCVKGLVYSLRIRLEVNVLCKMVDYIKNRRGAISFGNSNNTAPTTASTTAPSRSFSRSFYGFISMTRPPKRKFQSELRWMQSELRTAEDLHGSTSHTSGMLQHDDKCSRCELGHATSTAATSFQNTTVVLSKEQVVEIVDPFYGNSSSSHCHPQEHNERFLKEFIQELEREQLDASEQLEVSTHLQPDENDNLQEPLEYGLGHQEQTDVQVDSTSHHHLHGSIPHPPFAETNNEQEPHSAQTIASSTSGEEGYQHYLRKQG</sequence>
<dbReference type="OrthoDB" id="405906at2759"/>
<feature type="compositionally biased region" description="Polar residues" evidence="1">
    <location>
        <begin position="447"/>
        <end position="466"/>
    </location>
</feature>
<evidence type="ECO:0000313" key="3">
    <source>
        <dbReference type="EMBL" id="CAB9517659.1"/>
    </source>
</evidence>
<dbReference type="PANTHER" id="PTHR37013">
    <property type="entry name" value="INTEGRAL MEMBRANE PROTEIN (AFU_ORTHOLOGUE AFUA_1G05950)-RELATED"/>
    <property type="match status" value="1"/>
</dbReference>
<feature type="transmembrane region" description="Helical" evidence="2">
    <location>
        <begin position="80"/>
        <end position="101"/>
    </location>
</feature>
<dbReference type="Proteomes" id="UP001153069">
    <property type="component" value="Unassembled WGS sequence"/>
</dbReference>
<evidence type="ECO:0000256" key="2">
    <source>
        <dbReference type="SAM" id="Phobius"/>
    </source>
</evidence>
<feature type="transmembrane region" description="Helical" evidence="2">
    <location>
        <begin position="161"/>
        <end position="180"/>
    </location>
</feature>
<evidence type="ECO:0000313" key="4">
    <source>
        <dbReference type="Proteomes" id="UP001153069"/>
    </source>
</evidence>
<accession>A0A9N8ECA8</accession>
<feature type="transmembrane region" description="Helical" evidence="2">
    <location>
        <begin position="50"/>
        <end position="74"/>
    </location>
</feature>
<evidence type="ECO:0000256" key="1">
    <source>
        <dbReference type="SAM" id="MobiDB-lite"/>
    </source>
</evidence>
<organism evidence="3 4">
    <name type="scientific">Seminavis robusta</name>
    <dbReference type="NCBI Taxonomy" id="568900"/>
    <lineage>
        <taxon>Eukaryota</taxon>
        <taxon>Sar</taxon>
        <taxon>Stramenopiles</taxon>
        <taxon>Ochrophyta</taxon>
        <taxon>Bacillariophyta</taxon>
        <taxon>Bacillariophyceae</taxon>
        <taxon>Bacillariophycidae</taxon>
        <taxon>Naviculales</taxon>
        <taxon>Naviculaceae</taxon>
        <taxon>Seminavis</taxon>
    </lineage>
</organism>
<keyword evidence="2" id="KW-0472">Membrane</keyword>
<keyword evidence="2" id="KW-1133">Transmembrane helix</keyword>
<comment type="caution">
    <text evidence="3">The sequence shown here is derived from an EMBL/GenBank/DDBJ whole genome shotgun (WGS) entry which is preliminary data.</text>
</comment>
<gene>
    <name evidence="3" type="ORF">SEMRO_871_G213830.1</name>
</gene>
<keyword evidence="2" id="KW-0812">Transmembrane</keyword>
<proteinExistence type="predicted"/>
<keyword evidence="4" id="KW-1185">Reference proteome</keyword>
<feature type="region of interest" description="Disordered" evidence="1">
    <location>
        <begin position="424"/>
        <end position="478"/>
    </location>
</feature>